<dbReference type="Pfam" id="PF00171">
    <property type="entry name" value="Aldedh"/>
    <property type="match status" value="1"/>
</dbReference>
<dbReference type="Proteomes" id="UP000737171">
    <property type="component" value="Unassembled WGS sequence"/>
</dbReference>
<evidence type="ECO:0000313" key="5">
    <source>
        <dbReference type="EMBL" id="NRF67749.1"/>
    </source>
</evidence>
<proteinExistence type="inferred from homology"/>
<dbReference type="CDD" id="cd07152">
    <property type="entry name" value="ALDH_BenzADH"/>
    <property type="match status" value="1"/>
</dbReference>
<comment type="caution">
    <text evidence="5">The sequence shown here is derived from an EMBL/GenBank/DDBJ whole genome shotgun (WGS) entry which is preliminary data.</text>
</comment>
<comment type="similarity">
    <text evidence="1">Belongs to the aldehyde dehydrogenase family.</text>
</comment>
<feature type="domain" description="Aldehyde dehydrogenase" evidence="4">
    <location>
        <begin position="22"/>
        <end position="479"/>
    </location>
</feature>
<dbReference type="InterPro" id="IPR016162">
    <property type="entry name" value="Ald_DH_N"/>
</dbReference>
<keyword evidence="6" id="KW-1185">Reference proteome</keyword>
<dbReference type="InterPro" id="IPR016161">
    <property type="entry name" value="Ald_DH/histidinol_DH"/>
</dbReference>
<dbReference type="InterPro" id="IPR015590">
    <property type="entry name" value="Aldehyde_DH_dom"/>
</dbReference>
<dbReference type="PANTHER" id="PTHR42986">
    <property type="entry name" value="BENZALDEHYDE DEHYDROGENASE YFMT"/>
    <property type="match status" value="1"/>
</dbReference>
<dbReference type="RefSeq" id="WP_173122838.1">
    <property type="nucleotide sequence ID" value="NZ_JABRWJ010000003.1"/>
</dbReference>
<reference evidence="5 6" key="1">
    <citation type="submission" date="2020-05" db="EMBL/GenBank/DDBJ databases">
        <title>Aquincola sp. isolate from soil.</title>
        <authorList>
            <person name="Han J."/>
            <person name="Kim D.-U."/>
        </authorList>
    </citation>
    <scope>NUCLEOTIDE SEQUENCE [LARGE SCALE GENOMIC DNA]</scope>
    <source>
        <strain evidence="5 6">S2</strain>
    </source>
</reference>
<evidence type="ECO:0000259" key="4">
    <source>
        <dbReference type="Pfam" id="PF00171"/>
    </source>
</evidence>
<accession>A0ABX2EGM7</accession>
<protein>
    <submittedName>
        <fullName evidence="5">Benzaldehyde dehydrogenase</fullName>
    </submittedName>
</protein>
<evidence type="ECO:0000256" key="3">
    <source>
        <dbReference type="ARBA" id="ARBA00023027"/>
    </source>
</evidence>
<dbReference type="PANTHER" id="PTHR42986:SF1">
    <property type="entry name" value="BENZALDEHYDE DEHYDROGENASE YFMT"/>
    <property type="match status" value="1"/>
</dbReference>
<dbReference type="Gene3D" id="3.40.605.10">
    <property type="entry name" value="Aldehyde Dehydrogenase, Chain A, domain 1"/>
    <property type="match status" value="1"/>
</dbReference>
<sequence length="491" mass="50959">MSTPPFLDHALWRDNLFSNGWRAASQAADVIEPATGQVLARTGRAVAADVATAAAAAAAAQPAWAALGPRERAAVFQRAAALFQQHFDELALYVTRETGAILPKGQHELREAVMFCQLAAAMPMQAQGQVLPSGPGRMSIARRVPLGVVGVISPFNFPLILTLRVVAPALATGNAVIIKPDPRTPVSGGLLIARIFEQAGLPAGLLHVLPGGADVGEALVGDANVAMISFTGSAGVGRRIGELAGRHLKKVSLELGGSNALIVLDDMASDADLDLAASNVAWGAWLHQGQICMASNRVLVHEAIAPALIQRLVAKADRLPVGDGATGQVALGPLIDQRQRDRVHATVMASVMAGATLLAGGSYEGLFYKPTVLTGVKPGMPSFDDETFGPVVNLATFSTDDEAVAIANHGHGGLAAAVISKSVGRALAIGNRLKAGMVHINDQTVNDDAVNPFGGPGIAGNGHSHGGPGDWECFTAWQWLTVKDTPPQFPF</sequence>
<gene>
    <name evidence="5" type="ORF">HLB44_12200</name>
</gene>
<organism evidence="5 6">
    <name type="scientific">Pseudaquabacterium terrae</name>
    <dbReference type="NCBI Taxonomy" id="2732868"/>
    <lineage>
        <taxon>Bacteria</taxon>
        <taxon>Pseudomonadati</taxon>
        <taxon>Pseudomonadota</taxon>
        <taxon>Betaproteobacteria</taxon>
        <taxon>Burkholderiales</taxon>
        <taxon>Sphaerotilaceae</taxon>
        <taxon>Pseudaquabacterium</taxon>
    </lineage>
</organism>
<evidence type="ECO:0000313" key="6">
    <source>
        <dbReference type="Proteomes" id="UP000737171"/>
    </source>
</evidence>
<dbReference type="Gene3D" id="3.40.309.10">
    <property type="entry name" value="Aldehyde Dehydrogenase, Chain A, domain 2"/>
    <property type="match status" value="1"/>
</dbReference>
<evidence type="ECO:0000256" key="1">
    <source>
        <dbReference type="ARBA" id="ARBA00009986"/>
    </source>
</evidence>
<dbReference type="SUPFAM" id="SSF53720">
    <property type="entry name" value="ALDH-like"/>
    <property type="match status" value="1"/>
</dbReference>
<name>A0ABX2EGM7_9BURK</name>
<dbReference type="InterPro" id="IPR016163">
    <property type="entry name" value="Ald_DH_C"/>
</dbReference>
<keyword evidence="2" id="KW-0560">Oxidoreductase</keyword>
<evidence type="ECO:0000256" key="2">
    <source>
        <dbReference type="ARBA" id="ARBA00023002"/>
    </source>
</evidence>
<dbReference type="EMBL" id="JABRWJ010000003">
    <property type="protein sequence ID" value="NRF67749.1"/>
    <property type="molecule type" value="Genomic_DNA"/>
</dbReference>
<keyword evidence="3" id="KW-0520">NAD</keyword>